<feature type="binding site" evidence="9">
    <location>
        <begin position="75"/>
        <end position="78"/>
    </location>
    <ligand>
        <name>substrate</name>
    </ligand>
</feature>
<comment type="function">
    <text evidence="7 10">Catalyzes the aldol cleavage of 4-hydroxy-4-methyl-2-oxoglutarate (HMG) into 2 molecules of pyruvate. Also contains a secondary oxaloacetate (OAA) decarboxylase activity due to the common pyruvate enolate transition state formed following C-C bond cleavage in the retro-aldol and decarboxylation reactions.</text>
</comment>
<evidence type="ECO:0000256" key="3">
    <source>
        <dbReference type="ARBA" id="ARBA00008621"/>
    </source>
</evidence>
<evidence type="ECO:0000313" key="11">
    <source>
        <dbReference type="EMBL" id="ROO82870.1"/>
    </source>
</evidence>
<dbReference type="GO" id="GO:0051252">
    <property type="term" value="P:regulation of RNA metabolic process"/>
    <property type="evidence" value="ECO:0007669"/>
    <property type="project" value="InterPro"/>
</dbReference>
<dbReference type="PANTHER" id="PTHR33254:SF4">
    <property type="entry name" value="4-HYDROXY-4-METHYL-2-OXOGLUTARATE ALDOLASE 3-RELATED"/>
    <property type="match status" value="1"/>
</dbReference>
<feature type="binding site" evidence="9">
    <location>
        <position position="98"/>
    </location>
    <ligand>
        <name>Mg(2+)</name>
        <dbReference type="ChEBI" id="CHEBI:18420"/>
    </ligand>
</feature>
<dbReference type="SUPFAM" id="SSF89562">
    <property type="entry name" value="RraA-like"/>
    <property type="match status" value="1"/>
</dbReference>
<comment type="catalytic activity">
    <reaction evidence="1 10">
        <text>4-hydroxy-4-methyl-2-oxoglutarate = 2 pyruvate</text>
        <dbReference type="Rhea" id="RHEA:22748"/>
        <dbReference type="ChEBI" id="CHEBI:15361"/>
        <dbReference type="ChEBI" id="CHEBI:58276"/>
        <dbReference type="EC" id="4.1.3.17"/>
    </reaction>
</comment>
<dbReference type="RefSeq" id="WP_123661838.1">
    <property type="nucleotide sequence ID" value="NZ_RJKE01000001.1"/>
</dbReference>
<evidence type="ECO:0000256" key="7">
    <source>
        <dbReference type="ARBA" id="ARBA00025046"/>
    </source>
</evidence>
<keyword evidence="9" id="KW-0460">Magnesium</keyword>
<comment type="cofactor">
    <cofactor evidence="2 10">
        <name>a divalent metal cation</name>
        <dbReference type="ChEBI" id="CHEBI:60240"/>
    </cofactor>
</comment>
<proteinExistence type="inferred from homology"/>
<comment type="similarity">
    <text evidence="3 10">Belongs to the class II aldolase/RraA-like family.</text>
</comment>
<dbReference type="OrthoDB" id="943692at2"/>
<comment type="caution">
    <text evidence="11">The sequence shown here is derived from an EMBL/GenBank/DDBJ whole genome shotgun (WGS) entry which is preliminary data.</text>
</comment>
<keyword evidence="12" id="KW-1185">Reference proteome</keyword>
<evidence type="ECO:0000313" key="12">
    <source>
        <dbReference type="Proteomes" id="UP000272400"/>
    </source>
</evidence>
<comment type="cofactor">
    <cofactor evidence="9">
        <name>Mg(2+)</name>
        <dbReference type="ChEBI" id="CHEBI:18420"/>
    </cofactor>
</comment>
<dbReference type="GO" id="GO:0047443">
    <property type="term" value="F:4-hydroxy-4-methyl-2-oxoglutarate aldolase activity"/>
    <property type="evidence" value="ECO:0007669"/>
    <property type="project" value="UniProtKB-EC"/>
</dbReference>
<protein>
    <recommendedName>
        <fullName evidence="10">4-hydroxy-4-methyl-2-oxoglutarate aldolase</fullName>
        <shortName evidence="10">HMG aldolase</shortName>
        <ecNumber evidence="10">4.1.1.112</ecNumber>
        <ecNumber evidence="10">4.1.3.17</ecNumber>
    </recommendedName>
    <alternativeName>
        <fullName evidence="10">Oxaloacetate decarboxylase</fullName>
    </alternativeName>
</protein>
<dbReference type="InterPro" id="IPR005493">
    <property type="entry name" value="RraA/RraA-like"/>
</dbReference>
<dbReference type="Pfam" id="PF03737">
    <property type="entry name" value="RraA-like"/>
    <property type="match status" value="1"/>
</dbReference>
<evidence type="ECO:0000256" key="9">
    <source>
        <dbReference type="PIRSR" id="PIRSR605493-1"/>
    </source>
</evidence>
<evidence type="ECO:0000256" key="1">
    <source>
        <dbReference type="ARBA" id="ARBA00001342"/>
    </source>
</evidence>
<dbReference type="EMBL" id="RJKE01000001">
    <property type="protein sequence ID" value="ROO82870.1"/>
    <property type="molecule type" value="Genomic_DNA"/>
</dbReference>
<dbReference type="EC" id="4.1.1.112" evidence="10"/>
<reference evidence="11 12" key="1">
    <citation type="submission" date="2018-11" db="EMBL/GenBank/DDBJ databases">
        <title>Sequencing the genomes of 1000 actinobacteria strains.</title>
        <authorList>
            <person name="Klenk H.-P."/>
        </authorList>
    </citation>
    <scope>NUCLEOTIDE SEQUENCE [LARGE SCALE GENOMIC DNA]</scope>
    <source>
        <strain evidence="11 12">DSM 44254</strain>
    </source>
</reference>
<evidence type="ECO:0000256" key="6">
    <source>
        <dbReference type="ARBA" id="ARBA00023239"/>
    </source>
</evidence>
<dbReference type="NCBIfam" id="TIGR01935">
    <property type="entry name" value="NOT-MenG"/>
    <property type="match status" value="1"/>
</dbReference>
<dbReference type="InterPro" id="IPR036704">
    <property type="entry name" value="RraA/RraA-like_sf"/>
</dbReference>
<dbReference type="GO" id="GO:0008428">
    <property type="term" value="F:ribonuclease inhibitor activity"/>
    <property type="evidence" value="ECO:0007669"/>
    <property type="project" value="InterPro"/>
</dbReference>
<evidence type="ECO:0000256" key="4">
    <source>
        <dbReference type="ARBA" id="ARBA00011233"/>
    </source>
</evidence>
<evidence type="ECO:0000256" key="8">
    <source>
        <dbReference type="ARBA" id="ARBA00047973"/>
    </source>
</evidence>
<keyword evidence="6 10" id="KW-0456">Lyase</keyword>
<accession>A0A3N1CNH7</accession>
<dbReference type="GO" id="GO:0046872">
    <property type="term" value="F:metal ion binding"/>
    <property type="evidence" value="ECO:0007669"/>
    <property type="project" value="UniProtKB-KW"/>
</dbReference>
<comment type="subunit">
    <text evidence="4 10">Homotrimer.</text>
</comment>
<feature type="binding site" evidence="9">
    <location>
        <position position="97"/>
    </location>
    <ligand>
        <name>substrate</name>
    </ligand>
</feature>
<keyword evidence="5 9" id="KW-0479">Metal-binding</keyword>
<sequence length="160" mass="16690">MTFATADLIDDFDAELQSCETQFRQYGGKSSFSGQITTIRCFRDNGLVKRTLNSPGEGRVLVVDGGASLASALCGDLIAKAAVDNGWSGVVIYGAVRDAATLATLPLGVKALGSNPRKSAKDAVGETDVPVEFGGVEFKPGAWLYSDADGIVIADRDVLA</sequence>
<evidence type="ECO:0000256" key="5">
    <source>
        <dbReference type="ARBA" id="ARBA00022723"/>
    </source>
</evidence>
<comment type="catalytic activity">
    <reaction evidence="8 10">
        <text>oxaloacetate + H(+) = pyruvate + CO2</text>
        <dbReference type="Rhea" id="RHEA:15641"/>
        <dbReference type="ChEBI" id="CHEBI:15361"/>
        <dbReference type="ChEBI" id="CHEBI:15378"/>
        <dbReference type="ChEBI" id="CHEBI:16452"/>
        <dbReference type="ChEBI" id="CHEBI:16526"/>
        <dbReference type="EC" id="4.1.1.112"/>
    </reaction>
</comment>
<dbReference type="NCBIfam" id="NF006875">
    <property type="entry name" value="PRK09372.1"/>
    <property type="match status" value="1"/>
</dbReference>
<dbReference type="EC" id="4.1.3.17" evidence="10"/>
<gene>
    <name evidence="11" type="ORF">EDD29_0355</name>
</gene>
<dbReference type="CDD" id="cd16841">
    <property type="entry name" value="RraA_family"/>
    <property type="match status" value="1"/>
</dbReference>
<evidence type="ECO:0000256" key="2">
    <source>
        <dbReference type="ARBA" id="ARBA00001968"/>
    </source>
</evidence>
<evidence type="ECO:0000256" key="10">
    <source>
        <dbReference type="RuleBase" id="RU004338"/>
    </source>
</evidence>
<name>A0A3N1CNH7_9ACTN</name>
<dbReference type="PANTHER" id="PTHR33254">
    <property type="entry name" value="4-HYDROXY-4-METHYL-2-OXOGLUTARATE ALDOLASE 3-RELATED"/>
    <property type="match status" value="1"/>
</dbReference>
<dbReference type="Gene3D" id="3.50.30.40">
    <property type="entry name" value="Ribonuclease E inhibitor RraA/RraA-like"/>
    <property type="match status" value="1"/>
</dbReference>
<organism evidence="11 12">
    <name type="scientific">Actinocorallia herbida</name>
    <dbReference type="NCBI Taxonomy" id="58109"/>
    <lineage>
        <taxon>Bacteria</taxon>
        <taxon>Bacillati</taxon>
        <taxon>Actinomycetota</taxon>
        <taxon>Actinomycetes</taxon>
        <taxon>Streptosporangiales</taxon>
        <taxon>Thermomonosporaceae</taxon>
        <taxon>Actinocorallia</taxon>
    </lineage>
</organism>
<dbReference type="AlphaFoldDB" id="A0A3N1CNH7"/>
<dbReference type="InterPro" id="IPR010203">
    <property type="entry name" value="RraA"/>
</dbReference>
<dbReference type="Proteomes" id="UP000272400">
    <property type="component" value="Unassembled WGS sequence"/>
</dbReference>
<dbReference type="GO" id="GO:0008948">
    <property type="term" value="F:oxaloacetate decarboxylase activity"/>
    <property type="evidence" value="ECO:0007669"/>
    <property type="project" value="UniProtKB-EC"/>
</dbReference>